<accession>E6X1R1</accession>
<dbReference type="KEGG" id="nsa:Nitsa_1807"/>
<proteinExistence type="predicted"/>
<dbReference type="STRING" id="749222.Nitsa_1807"/>
<keyword evidence="3" id="KW-1185">Reference proteome</keyword>
<reference evidence="3" key="2">
    <citation type="submission" date="2011-01" db="EMBL/GenBank/DDBJ databases">
        <title>The complete genome of Nitratifractor salsuginis DSM 16511.</title>
        <authorList>
            <consortium name="US DOE Joint Genome Institute (JGI-PGF)"/>
            <person name="Lucas S."/>
            <person name="Copeland A."/>
            <person name="Lapidus A."/>
            <person name="Bruce D."/>
            <person name="Goodwin L."/>
            <person name="Pitluck S."/>
            <person name="Kyrpides N."/>
            <person name="Mavromatis K."/>
            <person name="Ivanova N."/>
            <person name="Mikhailova N."/>
            <person name="Zeytun A."/>
            <person name="Detter J.C."/>
            <person name="Tapia R."/>
            <person name="Han C."/>
            <person name="Land M."/>
            <person name="Hauser L."/>
            <person name="Markowitz V."/>
            <person name="Cheng J.-F."/>
            <person name="Hugenholtz P."/>
            <person name="Woyke T."/>
            <person name="Wu D."/>
            <person name="Tindall B."/>
            <person name="Schuetze A."/>
            <person name="Brambilla E."/>
            <person name="Klenk H.-P."/>
            <person name="Eisen J.A."/>
        </authorList>
    </citation>
    <scope>NUCLEOTIDE SEQUENCE [LARGE SCALE GENOMIC DNA]</scope>
    <source>
        <strain evidence="3">DSM 16511 / JCM 12458 / E9I37-1</strain>
    </source>
</reference>
<evidence type="ECO:0000259" key="1">
    <source>
        <dbReference type="SMART" id="SM00894"/>
    </source>
</evidence>
<gene>
    <name evidence="2" type="ordered locus">Nitsa_1807</name>
</gene>
<dbReference type="Proteomes" id="UP000008633">
    <property type="component" value="Chromosome"/>
</dbReference>
<feature type="domain" description="Excalibur calcium-binding" evidence="1">
    <location>
        <begin position="16"/>
        <end position="50"/>
    </location>
</feature>
<evidence type="ECO:0000313" key="3">
    <source>
        <dbReference type="Proteomes" id="UP000008633"/>
    </source>
</evidence>
<dbReference type="EMBL" id="CP002452">
    <property type="protein sequence ID" value="ADV47052.1"/>
    <property type="molecule type" value="Genomic_DNA"/>
</dbReference>
<protein>
    <submittedName>
        <fullName evidence="2">Excalibur domain protein</fullName>
    </submittedName>
</protein>
<name>E6X1R1_NITSE</name>
<dbReference type="RefSeq" id="WP_013554737.1">
    <property type="nucleotide sequence ID" value="NC_014935.1"/>
</dbReference>
<dbReference type="HOGENOM" id="CLU_2771710_0_0_7"/>
<dbReference type="SMART" id="SM00894">
    <property type="entry name" value="Excalibur"/>
    <property type="match status" value="1"/>
</dbReference>
<dbReference type="AlphaFoldDB" id="E6X1R1"/>
<dbReference type="InterPro" id="IPR008613">
    <property type="entry name" value="Excalibur_Ca-bd_domain"/>
</dbReference>
<reference evidence="2 3" key="1">
    <citation type="journal article" date="2011" name="Stand. Genomic Sci.">
        <title>Complete genome sequence of Nitratifractor salsuginis type strain (E9I37-1).</title>
        <authorList>
            <person name="Anderson I."/>
            <person name="Sikorski J."/>
            <person name="Zeytun A."/>
            <person name="Nolan M."/>
            <person name="Lapidus A."/>
            <person name="Lucas S."/>
            <person name="Hammon N."/>
            <person name="Deshpande S."/>
            <person name="Cheng J.F."/>
            <person name="Tapia R."/>
            <person name="Han C."/>
            <person name="Goodwin L."/>
            <person name="Pitluck S."/>
            <person name="Liolios K."/>
            <person name="Pagani I."/>
            <person name="Ivanova N."/>
            <person name="Huntemann M."/>
            <person name="Mavromatis K."/>
            <person name="Ovchinikova G."/>
            <person name="Pati A."/>
            <person name="Chen A."/>
            <person name="Palaniappan K."/>
            <person name="Land M."/>
            <person name="Hauser L."/>
            <person name="Brambilla E.M."/>
            <person name="Ngatchou-Djao O.D."/>
            <person name="Rohde M."/>
            <person name="Tindall B.J."/>
            <person name="Goker M."/>
            <person name="Detter J.C."/>
            <person name="Woyke T."/>
            <person name="Bristow J."/>
            <person name="Eisen J.A."/>
            <person name="Markowitz V."/>
            <person name="Hugenholtz P."/>
            <person name="Klenk H.P."/>
            <person name="Kyrpides N.C."/>
        </authorList>
    </citation>
    <scope>NUCLEOTIDE SEQUENCE [LARGE SCALE GENOMIC DNA]</scope>
    <source>
        <strain evidence="3">DSM 16511 / JCM 12458 / E9I37-1</strain>
    </source>
</reference>
<sequence>MRYLIIFALLLTASNARVSCKQMKSCAEACEYLADGYQSLDRDRDGIPCEKLCHRPCKKETPKKKKKKG</sequence>
<dbReference type="Pfam" id="PF05901">
    <property type="entry name" value="Excalibur"/>
    <property type="match status" value="1"/>
</dbReference>
<organism evidence="2 3">
    <name type="scientific">Nitratifractor salsuginis (strain DSM 16511 / JCM 12458 / E9I37-1)</name>
    <dbReference type="NCBI Taxonomy" id="749222"/>
    <lineage>
        <taxon>Bacteria</taxon>
        <taxon>Pseudomonadati</taxon>
        <taxon>Campylobacterota</taxon>
        <taxon>Epsilonproteobacteria</taxon>
        <taxon>Campylobacterales</taxon>
        <taxon>Sulfurovaceae</taxon>
        <taxon>Nitratifractor</taxon>
    </lineage>
</organism>
<evidence type="ECO:0000313" key="2">
    <source>
        <dbReference type="EMBL" id="ADV47052.1"/>
    </source>
</evidence>